<dbReference type="GO" id="GO:0042026">
    <property type="term" value="P:protein refolding"/>
    <property type="evidence" value="ECO:0007669"/>
    <property type="project" value="TreeGrafter"/>
</dbReference>
<dbReference type="Pfam" id="PF00226">
    <property type="entry name" value="DnaJ"/>
    <property type="match status" value="1"/>
</dbReference>
<dbReference type="CDD" id="cd06257">
    <property type="entry name" value="DnaJ"/>
    <property type="match status" value="1"/>
</dbReference>
<proteinExistence type="predicted"/>
<evidence type="ECO:0000259" key="2">
    <source>
        <dbReference type="PROSITE" id="PS50076"/>
    </source>
</evidence>
<dbReference type="Gene3D" id="2.60.260.20">
    <property type="entry name" value="Urease metallochaperone UreE, N-terminal domain"/>
    <property type="match status" value="2"/>
</dbReference>
<dbReference type="SUPFAM" id="SSF46565">
    <property type="entry name" value="Chaperone J-domain"/>
    <property type="match status" value="1"/>
</dbReference>
<reference evidence="3 4" key="1">
    <citation type="submission" date="2018-11" db="EMBL/GenBank/DDBJ databases">
        <title>Sequencing the genomes of 1000 actinobacteria strains.</title>
        <authorList>
            <person name="Klenk H.-P."/>
        </authorList>
    </citation>
    <scope>NUCLEOTIDE SEQUENCE [LARGE SCALE GENOMIC DNA]</scope>
    <source>
        <strain evidence="3 4">DSM 11294</strain>
    </source>
</reference>
<dbReference type="InterPro" id="IPR002939">
    <property type="entry name" value="DnaJ_C"/>
</dbReference>
<gene>
    <name evidence="3" type="ORF">EDD31_0970</name>
</gene>
<keyword evidence="1" id="KW-0143">Chaperone</keyword>
<dbReference type="GO" id="GO:0051082">
    <property type="term" value="F:unfolded protein binding"/>
    <property type="evidence" value="ECO:0007669"/>
    <property type="project" value="InterPro"/>
</dbReference>
<name>A0A3N2BC13_9MICO</name>
<dbReference type="CDD" id="cd10747">
    <property type="entry name" value="DnaJ_C"/>
    <property type="match status" value="1"/>
</dbReference>
<evidence type="ECO:0000313" key="3">
    <source>
        <dbReference type="EMBL" id="ROR72614.1"/>
    </source>
</evidence>
<sequence>MTGQDWLEKDFYAALGVPKDAGSDEIKKAYRKLARKYHPDQNPGDDAAEAKFKEIGEAYSVLSDAEQRKQYDGLRAMAGGGPRFAAGGGGAGAGGFDDLFSQVFSGQGGPNVRAQPGMGGGFEDILSGMFGGGSPGAGPAGFGSRRAPQRGADVAAQATLPFREAVNGTTVRLETNGRTVTARIPAGVRDGQKIRLRGKGQPGMGGEPGDLVVTVHVEPHPVFSLDGKNLRVTVPITFDEAALGATIEVPTLDGEAVRVKVPAGTPSGRTLRARGKGVKTAGGSNDLLVTVQVAVPERLPRAAKKAVQEFAEAMGDADPRAGLMEQARM</sequence>
<dbReference type="PANTHER" id="PTHR43096:SF52">
    <property type="entry name" value="DNAJ HOMOLOG 1, MITOCHONDRIAL-RELATED"/>
    <property type="match status" value="1"/>
</dbReference>
<dbReference type="Pfam" id="PF01556">
    <property type="entry name" value="DnaJ_C"/>
    <property type="match status" value="1"/>
</dbReference>
<comment type="caution">
    <text evidence="3">The sequence shown here is derived from an EMBL/GenBank/DDBJ whole genome shotgun (WGS) entry which is preliminary data.</text>
</comment>
<dbReference type="PROSITE" id="PS50076">
    <property type="entry name" value="DNAJ_2"/>
    <property type="match status" value="1"/>
</dbReference>
<dbReference type="InterPro" id="IPR008971">
    <property type="entry name" value="HSP40/DnaJ_pept-bd"/>
</dbReference>
<dbReference type="InterPro" id="IPR001623">
    <property type="entry name" value="DnaJ_domain"/>
</dbReference>
<evidence type="ECO:0000256" key="1">
    <source>
        <dbReference type="ARBA" id="ARBA00023186"/>
    </source>
</evidence>
<dbReference type="PROSITE" id="PS00636">
    <property type="entry name" value="DNAJ_1"/>
    <property type="match status" value="1"/>
</dbReference>
<dbReference type="PANTHER" id="PTHR43096">
    <property type="entry name" value="DNAJ HOMOLOG 1, MITOCHONDRIAL-RELATED"/>
    <property type="match status" value="1"/>
</dbReference>
<dbReference type="OrthoDB" id="9779889at2"/>
<organism evidence="3 4">
    <name type="scientific">Bogoriella caseilytica</name>
    <dbReference type="NCBI Taxonomy" id="56055"/>
    <lineage>
        <taxon>Bacteria</taxon>
        <taxon>Bacillati</taxon>
        <taxon>Actinomycetota</taxon>
        <taxon>Actinomycetes</taxon>
        <taxon>Micrococcales</taxon>
        <taxon>Bogoriellaceae</taxon>
        <taxon>Bogoriella</taxon>
    </lineage>
</organism>
<dbReference type="InterPro" id="IPR018253">
    <property type="entry name" value="DnaJ_domain_CS"/>
</dbReference>
<dbReference type="InterPro" id="IPR036869">
    <property type="entry name" value="J_dom_sf"/>
</dbReference>
<keyword evidence="4" id="KW-1185">Reference proteome</keyword>
<dbReference type="Proteomes" id="UP000280668">
    <property type="component" value="Unassembled WGS sequence"/>
</dbReference>
<dbReference type="GO" id="GO:0005737">
    <property type="term" value="C:cytoplasm"/>
    <property type="evidence" value="ECO:0007669"/>
    <property type="project" value="TreeGrafter"/>
</dbReference>
<dbReference type="SMART" id="SM00271">
    <property type="entry name" value="DnaJ"/>
    <property type="match status" value="1"/>
</dbReference>
<dbReference type="RefSeq" id="WP_123303156.1">
    <property type="nucleotide sequence ID" value="NZ_RKHK01000001.1"/>
</dbReference>
<dbReference type="FunFam" id="2.60.260.20:FF:000013">
    <property type="entry name" value="DnaJ subfamily B member 11"/>
    <property type="match status" value="1"/>
</dbReference>
<dbReference type="EMBL" id="RKHK01000001">
    <property type="protein sequence ID" value="ROR72614.1"/>
    <property type="molecule type" value="Genomic_DNA"/>
</dbReference>
<dbReference type="Gene3D" id="1.10.287.110">
    <property type="entry name" value="DnaJ domain"/>
    <property type="match status" value="1"/>
</dbReference>
<evidence type="ECO:0000313" key="4">
    <source>
        <dbReference type="Proteomes" id="UP000280668"/>
    </source>
</evidence>
<accession>A0A3N2BC13</accession>
<protein>
    <submittedName>
        <fullName evidence="3">Molecular chaperone DnaJ</fullName>
    </submittedName>
</protein>
<dbReference type="AlphaFoldDB" id="A0A3N2BC13"/>
<feature type="domain" description="J" evidence="2">
    <location>
        <begin position="10"/>
        <end position="75"/>
    </location>
</feature>
<dbReference type="SUPFAM" id="SSF49493">
    <property type="entry name" value="HSP40/DnaJ peptide-binding domain"/>
    <property type="match status" value="2"/>
</dbReference>
<dbReference type="PRINTS" id="PR00625">
    <property type="entry name" value="JDOMAIN"/>
</dbReference>